<feature type="compositionally biased region" description="Polar residues" evidence="6">
    <location>
        <begin position="30"/>
        <end position="46"/>
    </location>
</feature>
<feature type="non-terminal residue" evidence="8">
    <location>
        <position position="281"/>
    </location>
</feature>
<feature type="compositionally biased region" description="Low complexity" evidence="6">
    <location>
        <begin position="86"/>
        <end position="104"/>
    </location>
</feature>
<dbReference type="GO" id="GO:0003700">
    <property type="term" value="F:DNA-binding transcription factor activity"/>
    <property type="evidence" value="ECO:0007669"/>
    <property type="project" value="TreeGrafter"/>
</dbReference>
<keyword evidence="3" id="KW-0010">Activator</keyword>
<evidence type="ECO:0000259" key="7">
    <source>
        <dbReference type="PROSITE" id="PS50888"/>
    </source>
</evidence>
<dbReference type="GO" id="GO:0046983">
    <property type="term" value="F:protein dimerization activity"/>
    <property type="evidence" value="ECO:0007669"/>
    <property type="project" value="InterPro"/>
</dbReference>
<protein>
    <recommendedName>
        <fullName evidence="7">BHLH domain-containing protein</fullName>
    </recommendedName>
</protein>
<sequence>MDSGAGGHDRGRPLDYPSYSMPDARAEGASQKSGTRTSVQTQTSIVKTEMPEPSLLSPETGTAPSKLVTPTRQLSKLTLENRRNQVSAAAAAAGSNSVVVAAGSRHSKKTKREGDEQPSYRGQGTSSQQYASRASPALSSDGSSSAQGSSTKAGADSHLKHVSQHRRQSSRERNASVSDEYGSDSATTSISAAAAAAAASAKRKPFKELLTEEEKRANHIASEQKRRNTIRNGFKDMTEIIPELRDVNSSKSTILFKAVDFIRLLERKNRALQDKAAVLES</sequence>
<dbReference type="EMBL" id="JAABOA010004503">
    <property type="protein sequence ID" value="KAF9577686.1"/>
    <property type="molecule type" value="Genomic_DNA"/>
</dbReference>
<dbReference type="SUPFAM" id="SSF47459">
    <property type="entry name" value="HLH, helix-loop-helix DNA-binding domain"/>
    <property type="match status" value="1"/>
</dbReference>
<dbReference type="InterPro" id="IPR011598">
    <property type="entry name" value="bHLH_dom"/>
</dbReference>
<reference evidence="8" key="1">
    <citation type="journal article" date="2020" name="Fungal Divers.">
        <title>Resolving the Mortierellaceae phylogeny through synthesis of multi-gene phylogenetics and phylogenomics.</title>
        <authorList>
            <person name="Vandepol N."/>
            <person name="Liber J."/>
            <person name="Desiro A."/>
            <person name="Na H."/>
            <person name="Kennedy M."/>
            <person name="Barry K."/>
            <person name="Grigoriev I.V."/>
            <person name="Miller A.N."/>
            <person name="O'Donnell K."/>
            <person name="Stajich J.E."/>
            <person name="Bonito G."/>
        </authorList>
    </citation>
    <scope>NUCLEOTIDE SEQUENCE</scope>
    <source>
        <strain evidence="8">KOD1015</strain>
    </source>
</reference>
<evidence type="ECO:0000313" key="9">
    <source>
        <dbReference type="Proteomes" id="UP000780801"/>
    </source>
</evidence>
<dbReference type="Gene3D" id="4.10.280.10">
    <property type="entry name" value="Helix-loop-helix DNA-binding domain"/>
    <property type="match status" value="1"/>
</dbReference>
<evidence type="ECO:0000256" key="6">
    <source>
        <dbReference type="SAM" id="MobiDB-lite"/>
    </source>
</evidence>
<dbReference type="SMART" id="SM00353">
    <property type="entry name" value="HLH"/>
    <property type="match status" value="1"/>
</dbReference>
<organism evidence="8 9">
    <name type="scientific">Lunasporangiospora selenospora</name>
    <dbReference type="NCBI Taxonomy" id="979761"/>
    <lineage>
        <taxon>Eukaryota</taxon>
        <taxon>Fungi</taxon>
        <taxon>Fungi incertae sedis</taxon>
        <taxon>Mucoromycota</taxon>
        <taxon>Mortierellomycotina</taxon>
        <taxon>Mortierellomycetes</taxon>
        <taxon>Mortierellales</taxon>
        <taxon>Mortierellaceae</taxon>
        <taxon>Lunasporangiospora</taxon>
    </lineage>
</organism>
<comment type="caution">
    <text evidence="8">The sequence shown here is derived from an EMBL/GenBank/DDBJ whole genome shotgun (WGS) entry which is preliminary data.</text>
</comment>
<dbReference type="Pfam" id="PF00010">
    <property type="entry name" value="HLH"/>
    <property type="match status" value="1"/>
</dbReference>
<dbReference type="OrthoDB" id="5778525at2759"/>
<dbReference type="PANTHER" id="PTHR10328:SF3">
    <property type="entry name" value="PROTEIN MAX"/>
    <property type="match status" value="1"/>
</dbReference>
<dbReference type="AlphaFoldDB" id="A0A9P6FN21"/>
<keyword evidence="2" id="KW-0238">DNA-binding</keyword>
<evidence type="ECO:0000313" key="8">
    <source>
        <dbReference type="EMBL" id="KAF9577686.1"/>
    </source>
</evidence>
<feature type="compositionally biased region" description="Low complexity" evidence="6">
    <location>
        <begin position="132"/>
        <end position="154"/>
    </location>
</feature>
<dbReference type="GO" id="GO:0045944">
    <property type="term" value="P:positive regulation of transcription by RNA polymerase II"/>
    <property type="evidence" value="ECO:0007669"/>
    <property type="project" value="TreeGrafter"/>
</dbReference>
<dbReference type="GO" id="GO:0003677">
    <property type="term" value="F:DNA binding"/>
    <property type="evidence" value="ECO:0007669"/>
    <property type="project" value="UniProtKB-KW"/>
</dbReference>
<feature type="domain" description="BHLH" evidence="7">
    <location>
        <begin position="214"/>
        <end position="265"/>
    </location>
</feature>
<dbReference type="PROSITE" id="PS50888">
    <property type="entry name" value="BHLH"/>
    <property type="match status" value="1"/>
</dbReference>
<evidence type="ECO:0000256" key="1">
    <source>
        <dbReference type="ARBA" id="ARBA00023015"/>
    </source>
</evidence>
<evidence type="ECO:0000256" key="2">
    <source>
        <dbReference type="ARBA" id="ARBA00023125"/>
    </source>
</evidence>
<accession>A0A9P6FN21</accession>
<name>A0A9P6FN21_9FUNG</name>
<feature type="compositionally biased region" description="Polar residues" evidence="6">
    <location>
        <begin position="57"/>
        <end position="78"/>
    </location>
</feature>
<feature type="compositionally biased region" description="Polar residues" evidence="6">
    <location>
        <begin position="120"/>
        <end position="131"/>
    </location>
</feature>
<evidence type="ECO:0000256" key="4">
    <source>
        <dbReference type="ARBA" id="ARBA00023163"/>
    </source>
</evidence>
<keyword evidence="4" id="KW-0804">Transcription</keyword>
<gene>
    <name evidence="8" type="ORF">BGW38_006951</name>
</gene>
<dbReference type="GO" id="GO:0090575">
    <property type="term" value="C:RNA polymerase II transcription regulator complex"/>
    <property type="evidence" value="ECO:0007669"/>
    <property type="project" value="TreeGrafter"/>
</dbReference>
<keyword evidence="9" id="KW-1185">Reference proteome</keyword>
<evidence type="ECO:0000256" key="5">
    <source>
        <dbReference type="ARBA" id="ARBA00023242"/>
    </source>
</evidence>
<dbReference type="PANTHER" id="PTHR10328">
    <property type="entry name" value="PROTEIN MAX MYC-ASSOCIATED FACTOR X"/>
    <property type="match status" value="1"/>
</dbReference>
<dbReference type="InterPro" id="IPR036638">
    <property type="entry name" value="HLH_DNA-bd_sf"/>
</dbReference>
<dbReference type="Proteomes" id="UP000780801">
    <property type="component" value="Unassembled WGS sequence"/>
</dbReference>
<feature type="region of interest" description="Disordered" evidence="6">
    <location>
        <begin position="1"/>
        <end position="204"/>
    </location>
</feature>
<proteinExistence type="predicted"/>
<keyword evidence="5" id="KW-0539">Nucleus</keyword>
<evidence type="ECO:0000256" key="3">
    <source>
        <dbReference type="ARBA" id="ARBA00023159"/>
    </source>
</evidence>
<keyword evidence="1" id="KW-0805">Transcription regulation</keyword>
<feature type="compositionally biased region" description="Low complexity" evidence="6">
    <location>
        <begin position="185"/>
        <end position="200"/>
    </location>
</feature>